<evidence type="ECO:0000256" key="5">
    <source>
        <dbReference type="ARBA" id="ARBA00022525"/>
    </source>
</evidence>
<dbReference type="GO" id="GO:0005576">
    <property type="term" value="C:extracellular region"/>
    <property type="evidence" value="ECO:0007669"/>
    <property type="project" value="UniProtKB-SubCell"/>
</dbReference>
<gene>
    <name evidence="18 20" type="ORF">BDZ99DRAFT_254769</name>
</gene>
<name>A0A6A6YZM9_9PEZI</name>
<keyword evidence="8 15" id="KW-0479">Metal-binding</keyword>
<evidence type="ECO:0000256" key="10">
    <source>
        <dbReference type="ARBA" id="ARBA00023004"/>
    </source>
</evidence>
<comment type="caution">
    <text evidence="15">Lacks conserved residue(s) required for the propagation of feature annotation.</text>
</comment>
<evidence type="ECO:0000256" key="7">
    <source>
        <dbReference type="ARBA" id="ARBA00022622"/>
    </source>
</evidence>
<keyword evidence="11" id="KW-0472">Membrane</keyword>
<dbReference type="GO" id="GO:0005886">
    <property type="term" value="C:plasma membrane"/>
    <property type="evidence" value="ECO:0007669"/>
    <property type="project" value="UniProtKB-SubCell"/>
</dbReference>
<evidence type="ECO:0000313" key="18">
    <source>
        <dbReference type="EMBL" id="KAF2813375.1"/>
    </source>
</evidence>
<reference evidence="18 20" key="1">
    <citation type="journal article" date="2020" name="Stud. Mycol.">
        <title>101 Dothideomycetes genomes: a test case for predicting lifestyles and emergence of pathogens.</title>
        <authorList>
            <person name="Haridas S."/>
            <person name="Albert R."/>
            <person name="Binder M."/>
            <person name="Bloem J."/>
            <person name="Labutti K."/>
            <person name="Salamov A."/>
            <person name="Andreopoulos B."/>
            <person name="Baker S."/>
            <person name="Barry K."/>
            <person name="Bills G."/>
            <person name="Bluhm B."/>
            <person name="Cannon C."/>
            <person name="Castanera R."/>
            <person name="Culley D."/>
            <person name="Daum C."/>
            <person name="Ezra D."/>
            <person name="Gonzalez J."/>
            <person name="Henrissat B."/>
            <person name="Kuo A."/>
            <person name="Liang C."/>
            <person name="Lipzen A."/>
            <person name="Lutzoni F."/>
            <person name="Magnuson J."/>
            <person name="Mondo S."/>
            <person name="Nolan M."/>
            <person name="Ohm R."/>
            <person name="Pangilinan J."/>
            <person name="Park H.-J."/>
            <person name="Ramirez L."/>
            <person name="Alfaro M."/>
            <person name="Sun H."/>
            <person name="Tritt A."/>
            <person name="Yoshinaga Y."/>
            <person name="Zwiers L.-H."/>
            <person name="Turgeon B."/>
            <person name="Goodwin S."/>
            <person name="Spatafora J."/>
            <person name="Crous P."/>
            <person name="Grigoriev I."/>
        </authorList>
    </citation>
    <scope>NUCLEOTIDE SEQUENCE</scope>
    <source>
        <strain evidence="18 20">CBS 304.34</strain>
    </source>
</reference>
<sequence length="199" mass="18985">MKASFAAVAIALASVATAQLDNIPSCALSCFITVLTTDGCSGLTDFTCHCKKTDLIPKVTPCVQSSCSASDQAKVITAVEGTCAQAGVPLSLSAPGGGSSTPAASSTPVAASSSAAVYSSAESTPASSAVLTVETTIPASSAVATATSLVGTGTIITTPVANGTVSATASPSQFTGAAAQVTQAAGMMAAAAFALAAAL</sequence>
<protein>
    <submittedName>
        <fullName evidence="18 20">GPI anchored CFEM domain-containing protein</fullName>
    </submittedName>
</protein>
<keyword evidence="19" id="KW-1185">Reference proteome</keyword>
<evidence type="ECO:0000256" key="12">
    <source>
        <dbReference type="ARBA" id="ARBA00023157"/>
    </source>
</evidence>
<evidence type="ECO:0000313" key="19">
    <source>
        <dbReference type="Proteomes" id="UP000504636"/>
    </source>
</evidence>
<dbReference type="GO" id="GO:0046872">
    <property type="term" value="F:metal ion binding"/>
    <property type="evidence" value="ECO:0007669"/>
    <property type="project" value="UniProtKB-UniRule"/>
</dbReference>
<comment type="subcellular location">
    <subcellularLocation>
        <location evidence="1">Cell membrane</location>
        <topology evidence="1">Lipid-anchor</topology>
        <topology evidence="1">GPI-anchor</topology>
    </subcellularLocation>
    <subcellularLocation>
        <location evidence="2">Secreted</location>
    </subcellularLocation>
</comment>
<dbReference type="EMBL" id="MU003696">
    <property type="protein sequence ID" value="KAF2813375.1"/>
    <property type="molecule type" value="Genomic_DNA"/>
</dbReference>
<keyword evidence="6 15" id="KW-0349">Heme</keyword>
<keyword evidence="14" id="KW-0449">Lipoprotein</keyword>
<dbReference type="AlphaFoldDB" id="A0A6A6YZM9"/>
<evidence type="ECO:0000256" key="2">
    <source>
        <dbReference type="ARBA" id="ARBA00004613"/>
    </source>
</evidence>
<dbReference type="InterPro" id="IPR008427">
    <property type="entry name" value="Extracellular_membr_CFEM_dom"/>
</dbReference>
<dbReference type="OrthoDB" id="3767534at2759"/>
<comment type="similarity">
    <text evidence="3">Belongs to the RBT5 family.</text>
</comment>
<dbReference type="Pfam" id="PF05730">
    <property type="entry name" value="CFEM"/>
    <property type="match status" value="1"/>
</dbReference>
<dbReference type="GeneID" id="54454623"/>
<evidence type="ECO:0000256" key="15">
    <source>
        <dbReference type="PROSITE-ProRule" id="PRU01356"/>
    </source>
</evidence>
<organism evidence="18">
    <name type="scientific">Mytilinidion resinicola</name>
    <dbReference type="NCBI Taxonomy" id="574789"/>
    <lineage>
        <taxon>Eukaryota</taxon>
        <taxon>Fungi</taxon>
        <taxon>Dikarya</taxon>
        <taxon>Ascomycota</taxon>
        <taxon>Pezizomycotina</taxon>
        <taxon>Dothideomycetes</taxon>
        <taxon>Pleosporomycetidae</taxon>
        <taxon>Mytilinidiales</taxon>
        <taxon>Mytilinidiaceae</taxon>
        <taxon>Mytilinidion</taxon>
    </lineage>
</organism>
<evidence type="ECO:0000256" key="16">
    <source>
        <dbReference type="SAM" id="SignalP"/>
    </source>
</evidence>
<keyword evidence="7" id="KW-0336">GPI-anchor</keyword>
<proteinExistence type="inferred from homology"/>
<evidence type="ECO:0000313" key="20">
    <source>
        <dbReference type="RefSeq" id="XP_033580339.1"/>
    </source>
</evidence>
<keyword evidence="12 15" id="KW-1015">Disulfide bond</keyword>
<evidence type="ECO:0000256" key="4">
    <source>
        <dbReference type="ARBA" id="ARBA00022475"/>
    </source>
</evidence>
<evidence type="ECO:0000256" key="3">
    <source>
        <dbReference type="ARBA" id="ARBA00010031"/>
    </source>
</evidence>
<accession>A0A6A6YZM9</accession>
<dbReference type="InterPro" id="IPR051735">
    <property type="entry name" value="CFEM_domain"/>
</dbReference>
<dbReference type="PROSITE" id="PS52012">
    <property type="entry name" value="CFEM"/>
    <property type="match status" value="1"/>
</dbReference>
<feature type="chain" id="PRO_5044629513" evidence="16">
    <location>
        <begin position="19"/>
        <end position="199"/>
    </location>
</feature>
<evidence type="ECO:0000256" key="6">
    <source>
        <dbReference type="ARBA" id="ARBA00022617"/>
    </source>
</evidence>
<evidence type="ECO:0000256" key="13">
    <source>
        <dbReference type="ARBA" id="ARBA00023180"/>
    </source>
</evidence>
<evidence type="ECO:0000256" key="11">
    <source>
        <dbReference type="ARBA" id="ARBA00023136"/>
    </source>
</evidence>
<keyword evidence="13" id="KW-0325">Glycoprotein</keyword>
<feature type="binding site" description="axial binding residue" evidence="15">
    <location>
        <position position="45"/>
    </location>
    <ligand>
        <name>heme</name>
        <dbReference type="ChEBI" id="CHEBI:30413"/>
    </ligand>
    <ligandPart>
        <name>Fe</name>
        <dbReference type="ChEBI" id="CHEBI:18248"/>
    </ligandPart>
</feature>
<dbReference type="PANTHER" id="PTHR37928">
    <property type="entry name" value="CFEM DOMAIN PROTEIN (AFU_ORTHOLOGUE AFUA_6G14090)"/>
    <property type="match status" value="1"/>
</dbReference>
<evidence type="ECO:0000256" key="1">
    <source>
        <dbReference type="ARBA" id="ARBA00004609"/>
    </source>
</evidence>
<dbReference type="SMART" id="SM00747">
    <property type="entry name" value="CFEM"/>
    <property type="match status" value="1"/>
</dbReference>
<keyword evidence="10 15" id="KW-0408">Iron</keyword>
<dbReference type="PANTHER" id="PTHR37928:SF2">
    <property type="entry name" value="GPI ANCHORED CFEM DOMAIN PROTEIN (AFU_ORTHOLOGUE AFUA_6G10580)"/>
    <property type="match status" value="1"/>
</dbReference>
<reference evidence="20" key="3">
    <citation type="submission" date="2025-04" db="UniProtKB">
        <authorList>
            <consortium name="RefSeq"/>
        </authorList>
    </citation>
    <scope>IDENTIFICATION</scope>
    <source>
        <strain evidence="20">CBS 304.34</strain>
    </source>
</reference>
<reference evidence="20" key="2">
    <citation type="submission" date="2020-04" db="EMBL/GenBank/DDBJ databases">
        <authorList>
            <consortium name="NCBI Genome Project"/>
        </authorList>
    </citation>
    <scope>NUCLEOTIDE SEQUENCE</scope>
    <source>
        <strain evidence="20">CBS 304.34</strain>
    </source>
</reference>
<dbReference type="Proteomes" id="UP000504636">
    <property type="component" value="Unplaced"/>
</dbReference>
<feature type="signal peptide" evidence="16">
    <location>
        <begin position="1"/>
        <end position="18"/>
    </location>
</feature>
<evidence type="ECO:0000256" key="14">
    <source>
        <dbReference type="ARBA" id="ARBA00023288"/>
    </source>
</evidence>
<keyword evidence="9 16" id="KW-0732">Signal</keyword>
<keyword evidence="4" id="KW-1003">Cell membrane</keyword>
<dbReference type="GO" id="GO:0098552">
    <property type="term" value="C:side of membrane"/>
    <property type="evidence" value="ECO:0007669"/>
    <property type="project" value="UniProtKB-KW"/>
</dbReference>
<keyword evidence="5" id="KW-0964">Secreted</keyword>
<feature type="disulfide bond" evidence="15">
    <location>
        <begin position="50"/>
        <end position="83"/>
    </location>
</feature>
<dbReference type="RefSeq" id="XP_033580339.1">
    <property type="nucleotide sequence ID" value="XM_033713730.1"/>
</dbReference>
<evidence type="ECO:0000256" key="9">
    <source>
        <dbReference type="ARBA" id="ARBA00022729"/>
    </source>
</evidence>
<evidence type="ECO:0000256" key="8">
    <source>
        <dbReference type="ARBA" id="ARBA00022723"/>
    </source>
</evidence>
<feature type="domain" description="CFEM" evidence="17">
    <location>
        <begin position="1"/>
        <end position="114"/>
    </location>
</feature>
<evidence type="ECO:0000259" key="17">
    <source>
        <dbReference type="PROSITE" id="PS52012"/>
    </source>
</evidence>